<keyword evidence="3" id="KW-1185">Reference proteome</keyword>
<dbReference type="EMBL" id="OZ034815">
    <property type="protein sequence ID" value="CAL1371214.1"/>
    <property type="molecule type" value="Genomic_DNA"/>
</dbReference>
<evidence type="ECO:0000313" key="3">
    <source>
        <dbReference type="Proteomes" id="UP001497516"/>
    </source>
</evidence>
<proteinExistence type="predicted"/>
<feature type="compositionally biased region" description="Low complexity" evidence="1">
    <location>
        <begin position="25"/>
        <end position="46"/>
    </location>
</feature>
<evidence type="ECO:0000313" key="2">
    <source>
        <dbReference type="EMBL" id="CAL1371214.1"/>
    </source>
</evidence>
<feature type="region of interest" description="Disordered" evidence="1">
    <location>
        <begin position="1"/>
        <end position="79"/>
    </location>
</feature>
<dbReference type="Proteomes" id="UP001497516">
    <property type="component" value="Chromosome 2"/>
</dbReference>
<name>A0AAV2DBF1_9ROSI</name>
<feature type="compositionally biased region" description="Low complexity" evidence="1">
    <location>
        <begin position="67"/>
        <end position="79"/>
    </location>
</feature>
<evidence type="ECO:0000256" key="1">
    <source>
        <dbReference type="SAM" id="MobiDB-lite"/>
    </source>
</evidence>
<feature type="compositionally biased region" description="Polar residues" evidence="1">
    <location>
        <begin position="1"/>
        <end position="14"/>
    </location>
</feature>
<sequence>MASSRQIPLSTHTPSAEAAAPHRGSSPPLTEAPPTSSAPSQPQAPAVRDAPNASATPAPVVRDAPNASATPATSSKSSSTRLPCYLWIIFAQFFQHASQRQS</sequence>
<reference evidence="2 3" key="1">
    <citation type="submission" date="2024-04" db="EMBL/GenBank/DDBJ databases">
        <authorList>
            <person name="Fracassetti M."/>
        </authorList>
    </citation>
    <scope>NUCLEOTIDE SEQUENCE [LARGE SCALE GENOMIC DNA]</scope>
</reference>
<gene>
    <name evidence="2" type="ORF">LTRI10_LOCUS13291</name>
</gene>
<accession>A0AAV2DBF1</accession>
<protein>
    <submittedName>
        <fullName evidence="2">Uncharacterized protein</fullName>
    </submittedName>
</protein>
<organism evidence="2 3">
    <name type="scientific">Linum trigynum</name>
    <dbReference type="NCBI Taxonomy" id="586398"/>
    <lineage>
        <taxon>Eukaryota</taxon>
        <taxon>Viridiplantae</taxon>
        <taxon>Streptophyta</taxon>
        <taxon>Embryophyta</taxon>
        <taxon>Tracheophyta</taxon>
        <taxon>Spermatophyta</taxon>
        <taxon>Magnoliopsida</taxon>
        <taxon>eudicotyledons</taxon>
        <taxon>Gunneridae</taxon>
        <taxon>Pentapetalae</taxon>
        <taxon>rosids</taxon>
        <taxon>fabids</taxon>
        <taxon>Malpighiales</taxon>
        <taxon>Linaceae</taxon>
        <taxon>Linum</taxon>
    </lineage>
</organism>
<dbReference type="AlphaFoldDB" id="A0AAV2DBF1"/>